<feature type="domain" description="OmpA-like" evidence="7">
    <location>
        <begin position="515"/>
        <end position="637"/>
    </location>
</feature>
<evidence type="ECO:0000256" key="3">
    <source>
        <dbReference type="ARBA" id="ARBA00023237"/>
    </source>
</evidence>
<dbReference type="Gene3D" id="2.60.40.1120">
    <property type="entry name" value="Carboxypeptidase-like, regulatory domain"/>
    <property type="match status" value="1"/>
</dbReference>
<dbReference type="SUPFAM" id="SSF49464">
    <property type="entry name" value="Carboxypeptidase regulatory domain-like"/>
    <property type="match status" value="1"/>
</dbReference>
<dbReference type="PANTHER" id="PTHR30329">
    <property type="entry name" value="STATOR ELEMENT OF FLAGELLAR MOTOR COMPLEX"/>
    <property type="match status" value="1"/>
</dbReference>
<feature type="chain" id="PRO_5043526210" evidence="6">
    <location>
        <begin position="22"/>
        <end position="637"/>
    </location>
</feature>
<name>A0AAU7BUL8_9FLAO</name>
<feature type="signal peptide" evidence="6">
    <location>
        <begin position="1"/>
        <end position="21"/>
    </location>
</feature>
<dbReference type="InterPro" id="IPR019734">
    <property type="entry name" value="TPR_rpt"/>
</dbReference>
<dbReference type="CDD" id="cd07185">
    <property type="entry name" value="OmpA_C-like"/>
    <property type="match status" value="1"/>
</dbReference>
<evidence type="ECO:0000256" key="4">
    <source>
        <dbReference type="PROSITE-ProRule" id="PRU00339"/>
    </source>
</evidence>
<dbReference type="PROSITE" id="PS51123">
    <property type="entry name" value="OMPA_2"/>
    <property type="match status" value="1"/>
</dbReference>
<dbReference type="RefSeq" id="WP_347924682.1">
    <property type="nucleotide sequence ID" value="NZ_CP157199.1"/>
</dbReference>
<dbReference type="InterPro" id="IPR050330">
    <property type="entry name" value="Bact_OuterMem_StrucFunc"/>
</dbReference>
<dbReference type="Gene3D" id="1.25.40.10">
    <property type="entry name" value="Tetratricopeptide repeat domain"/>
    <property type="match status" value="1"/>
</dbReference>
<sequence length="637" mass="71934">MKKRIYIIAAISTFVFNVAYAQKGKINNAQKQYDKLSYIKSVDALLKIVESGNSSTEVLNNLANAYYFNGMMEEASNWYGELFSKNEDVEAENYFRYAQALKAQNKYKESDKAMQQFVSLKPEDSRAKAFINSSDYLNVIEKLSDDFKVENLSLNTKYSDFGTSFYKSGIYFASSRGEGKIYNWNEQPFLNIYSINASNVLEIKGDINTQYHESSTTFSKDGKTMYFTRNNYFNGKFKRNSKDEHSLKVYKASLIDGKWTNVTPLPFNNDEYNVAHPALNNDETKLYFASDMPGTIGGSDIFVVTINEDGTYGTPQNLGSKINTEGRENFPFVSNNGTLYFSSDAHVGLGGLDVFEFPNIDNISSSNDIPYNVGKPINSPKDDFGYIINEETRKGYFSSNREGGKGDDDIYSFTRNVCKQNVSGTVVDVDTNEIIANANLTIYDENNNVVETLISNANGAFSTDLVCKDMTYRVTASKTDYSSDEEQFKVHSKLREPVDLKLSLKAEPKAAEIGTDLFKLLNLNPIYFDYDKSNIRPDAEIELTKIINYMNEFPSVKVDVRSHTDSRGKDAYNLALSNRRNKSTVKYIVEKGGISKDRLTGKGYGETQLVNKCKNGVKCSKEEHQENRRSEFIVIAN</sequence>
<dbReference type="Pfam" id="PF13620">
    <property type="entry name" value="CarboxypepD_reg"/>
    <property type="match status" value="1"/>
</dbReference>
<dbReference type="GO" id="GO:0009279">
    <property type="term" value="C:cell outer membrane"/>
    <property type="evidence" value="ECO:0007669"/>
    <property type="project" value="UniProtKB-SubCell"/>
</dbReference>
<dbReference type="InterPro" id="IPR008969">
    <property type="entry name" value="CarboxyPept-like_regulatory"/>
</dbReference>
<dbReference type="SUPFAM" id="SSF103088">
    <property type="entry name" value="OmpA-like"/>
    <property type="match status" value="1"/>
</dbReference>
<evidence type="ECO:0000256" key="5">
    <source>
        <dbReference type="PROSITE-ProRule" id="PRU00473"/>
    </source>
</evidence>
<dbReference type="PRINTS" id="PR01021">
    <property type="entry name" value="OMPADOMAIN"/>
</dbReference>
<dbReference type="SUPFAM" id="SSF82171">
    <property type="entry name" value="DPP6 N-terminal domain-like"/>
    <property type="match status" value="1"/>
</dbReference>
<comment type="subcellular location">
    <subcellularLocation>
        <location evidence="1">Cell outer membrane</location>
    </subcellularLocation>
</comment>
<dbReference type="PROSITE" id="PS50005">
    <property type="entry name" value="TPR"/>
    <property type="match status" value="1"/>
</dbReference>
<dbReference type="Gene3D" id="3.30.1330.60">
    <property type="entry name" value="OmpA-like domain"/>
    <property type="match status" value="1"/>
</dbReference>
<evidence type="ECO:0000256" key="2">
    <source>
        <dbReference type="ARBA" id="ARBA00023136"/>
    </source>
</evidence>
<keyword evidence="2 5" id="KW-0472">Membrane</keyword>
<dbReference type="Gene3D" id="2.120.10.30">
    <property type="entry name" value="TolB, C-terminal domain"/>
    <property type="match status" value="1"/>
</dbReference>
<dbReference type="EMBL" id="CP157199">
    <property type="protein sequence ID" value="XBG61857.1"/>
    <property type="molecule type" value="Genomic_DNA"/>
</dbReference>
<evidence type="ECO:0000259" key="7">
    <source>
        <dbReference type="PROSITE" id="PS51123"/>
    </source>
</evidence>
<reference evidence="8" key="1">
    <citation type="submission" date="2024-05" db="EMBL/GenBank/DDBJ databases">
        <title>Pontimicrobium maritimus sp. nov., isolated form sea water.</title>
        <authorList>
            <person name="Muhammad N."/>
            <person name="Vuong T.Q."/>
            <person name="Han H.L."/>
            <person name="Kim S.-G."/>
        </authorList>
    </citation>
    <scope>NUCLEOTIDE SEQUENCE</scope>
    <source>
        <strain evidence="8">SW4</strain>
    </source>
</reference>
<dbReference type="InterPro" id="IPR006665">
    <property type="entry name" value="OmpA-like"/>
</dbReference>
<dbReference type="SUPFAM" id="SSF48452">
    <property type="entry name" value="TPR-like"/>
    <property type="match status" value="1"/>
</dbReference>
<keyword evidence="4" id="KW-0802">TPR repeat</keyword>
<dbReference type="Pfam" id="PF00691">
    <property type="entry name" value="OmpA"/>
    <property type="match status" value="1"/>
</dbReference>
<dbReference type="InterPro" id="IPR011990">
    <property type="entry name" value="TPR-like_helical_dom_sf"/>
</dbReference>
<keyword evidence="6" id="KW-0732">Signal</keyword>
<evidence type="ECO:0000256" key="1">
    <source>
        <dbReference type="ARBA" id="ARBA00004442"/>
    </source>
</evidence>
<accession>A0AAU7BUL8</accession>
<dbReference type="InterPro" id="IPR036737">
    <property type="entry name" value="OmpA-like_sf"/>
</dbReference>
<gene>
    <name evidence="8" type="ORF">ABGB03_02910</name>
</gene>
<evidence type="ECO:0000256" key="6">
    <source>
        <dbReference type="SAM" id="SignalP"/>
    </source>
</evidence>
<organism evidence="8">
    <name type="scientific">Pontimicrobium sp. SW4</name>
    <dbReference type="NCBI Taxonomy" id="3153519"/>
    <lineage>
        <taxon>Bacteria</taxon>
        <taxon>Pseudomonadati</taxon>
        <taxon>Bacteroidota</taxon>
        <taxon>Flavobacteriia</taxon>
        <taxon>Flavobacteriales</taxon>
        <taxon>Flavobacteriaceae</taxon>
        <taxon>Pontimicrobium</taxon>
    </lineage>
</organism>
<dbReference type="Pfam" id="PF13181">
    <property type="entry name" value="TPR_8"/>
    <property type="match status" value="1"/>
</dbReference>
<feature type="repeat" description="TPR" evidence="4">
    <location>
        <begin position="91"/>
        <end position="124"/>
    </location>
</feature>
<dbReference type="InterPro" id="IPR006664">
    <property type="entry name" value="OMP_bac"/>
</dbReference>
<dbReference type="InterPro" id="IPR011659">
    <property type="entry name" value="WD40"/>
</dbReference>
<dbReference type="PANTHER" id="PTHR30329:SF21">
    <property type="entry name" value="LIPOPROTEIN YIAD-RELATED"/>
    <property type="match status" value="1"/>
</dbReference>
<proteinExistence type="predicted"/>
<dbReference type="AlphaFoldDB" id="A0AAU7BUL8"/>
<dbReference type="InterPro" id="IPR011042">
    <property type="entry name" value="6-blade_b-propeller_TolB-like"/>
</dbReference>
<keyword evidence="3" id="KW-0998">Cell outer membrane</keyword>
<dbReference type="Pfam" id="PF07676">
    <property type="entry name" value="PD40"/>
    <property type="match status" value="2"/>
</dbReference>
<evidence type="ECO:0000313" key="8">
    <source>
        <dbReference type="EMBL" id="XBG61857.1"/>
    </source>
</evidence>
<protein>
    <submittedName>
        <fullName evidence="8">OmpA family protein</fullName>
    </submittedName>
</protein>